<sequence>MNTFTTKHLETSYRAMPEEFYFETQLPVVTPDNLEDWMNRMSIDRIEVQERMSGSSRFSRRAAMQGLTVGFPVDYRYGWDMADSHHQKLLTDFRKRCFTDATLRPPTCTPWSIASRRKNSTALEADRKSQAPAIIFMREDIRQTLGTEQHHLAENPHNSDFWTKSNYTDIADLNIMRTFMADQCSYGATNELGEPGYRRSRKNHKYLNIQMMSHQDRQQYQQMINLRLSPSRKNQKYINIQMMSHPNRQQHQQMINLRRKIGRKSAPPEPEIAMKKWYEVKANFDLSKMVSRLLEATDRKELLTILMRCWIRYFGPMKVMVLDQEGGLVSDLSSRTCDKMNIERRCAGTDDHTMTGLVERWIQLVRLCAMKLMRTCTMQGFEVSDVELVQEPAMVSNGMVSYGGQTASQLVLGFTPNDYYDLEATALDSVQGADVSCPDPFEAAVRLRLLAKSEMARAIVEDRIARASRTRVQQIGPQDQLRVGDSVDIHRVPERKDQSGWRGPAELVKISEGTAIIVWNGIPYILPVRHVRKHLIGFLAFQTSAPTLEDNRNLDTFRRLMDIVDGSIYGQMTRLGKTIGQDGQTKCTAYIKTLVNLQPWKLSMITHETIFQLKGIDGVIYGTSLRRIPSLFGVKFGLLTLWERKGHANYFTFEVDPSKGVIINSLTTLKWENTSFLMFYSMPALVDPFLDEHRVPDMEDLSRIEVAPDSVRDVGRDVADMISLLPDLDDWMDATAAVPPAERSRLNETLT</sequence>
<keyword evidence="2" id="KW-1185">Reference proteome</keyword>
<dbReference type="Gene3D" id="3.30.420.10">
    <property type="entry name" value="Ribonuclease H-like superfamily/Ribonuclease H"/>
    <property type="match status" value="1"/>
</dbReference>
<evidence type="ECO:0000313" key="2">
    <source>
        <dbReference type="Proteomes" id="UP001189429"/>
    </source>
</evidence>
<evidence type="ECO:0000313" key="1">
    <source>
        <dbReference type="EMBL" id="CAK0830168.1"/>
    </source>
</evidence>
<dbReference type="InterPro" id="IPR036397">
    <property type="entry name" value="RNaseH_sf"/>
</dbReference>
<dbReference type="EMBL" id="CAUYUJ010010750">
    <property type="protein sequence ID" value="CAK0830168.1"/>
    <property type="molecule type" value="Genomic_DNA"/>
</dbReference>
<comment type="caution">
    <text evidence="1">The sequence shown here is derived from an EMBL/GenBank/DDBJ whole genome shotgun (WGS) entry which is preliminary data.</text>
</comment>
<protein>
    <recommendedName>
        <fullName evidence="3">Integrase catalytic domain-containing protein</fullName>
    </recommendedName>
</protein>
<organism evidence="1 2">
    <name type="scientific">Prorocentrum cordatum</name>
    <dbReference type="NCBI Taxonomy" id="2364126"/>
    <lineage>
        <taxon>Eukaryota</taxon>
        <taxon>Sar</taxon>
        <taxon>Alveolata</taxon>
        <taxon>Dinophyceae</taxon>
        <taxon>Prorocentrales</taxon>
        <taxon>Prorocentraceae</taxon>
        <taxon>Prorocentrum</taxon>
    </lineage>
</organism>
<reference evidence="1" key="1">
    <citation type="submission" date="2023-10" db="EMBL/GenBank/DDBJ databases">
        <authorList>
            <person name="Chen Y."/>
            <person name="Shah S."/>
            <person name="Dougan E. K."/>
            <person name="Thang M."/>
            <person name="Chan C."/>
        </authorList>
    </citation>
    <scope>NUCLEOTIDE SEQUENCE [LARGE SCALE GENOMIC DNA]</scope>
</reference>
<proteinExistence type="predicted"/>
<dbReference type="Proteomes" id="UP001189429">
    <property type="component" value="Unassembled WGS sequence"/>
</dbReference>
<gene>
    <name evidence="1" type="ORF">PCOR1329_LOCUS28878</name>
</gene>
<feature type="non-terminal residue" evidence="1">
    <location>
        <position position="751"/>
    </location>
</feature>
<evidence type="ECO:0008006" key="3">
    <source>
        <dbReference type="Google" id="ProtNLM"/>
    </source>
</evidence>
<name>A0ABN9SDU5_9DINO</name>
<accession>A0ABN9SDU5</accession>